<accession>A0A8E2I5X7</accession>
<dbReference type="SUPFAM" id="SSF52374">
    <property type="entry name" value="Nucleotidylyl transferase"/>
    <property type="match status" value="1"/>
</dbReference>
<dbReference type="CDD" id="cd07956">
    <property type="entry name" value="Anticodon_Ia_Arg"/>
    <property type="match status" value="1"/>
</dbReference>
<evidence type="ECO:0000256" key="1">
    <source>
        <dbReference type="ARBA" id="ARBA00005594"/>
    </source>
</evidence>
<dbReference type="InterPro" id="IPR001278">
    <property type="entry name" value="Arg-tRNA-ligase"/>
</dbReference>
<evidence type="ECO:0000256" key="9">
    <source>
        <dbReference type="RuleBase" id="RU363038"/>
    </source>
</evidence>
<evidence type="ECO:0000259" key="10">
    <source>
        <dbReference type="SMART" id="SM00836"/>
    </source>
</evidence>
<protein>
    <recommendedName>
        <fullName evidence="8">Arginine--tRNA ligase</fullName>
        <ecNumber evidence="8">6.1.1.19</ecNumber>
    </recommendedName>
    <alternativeName>
        <fullName evidence="8">Arginyl-tRNA synthetase</fullName>
        <shortName evidence="8">ArgRS</shortName>
    </alternativeName>
</protein>
<dbReference type="EC" id="6.1.1.19" evidence="8"/>
<dbReference type="Pfam" id="PF05746">
    <property type="entry name" value="DALR_1"/>
    <property type="match status" value="1"/>
</dbReference>
<sequence>MDLKALFSTKLSEVLKGSLTTKEIYSLIETPKNDEHGDLAFPCFQLAKIQKISPIEIAKQLASQINDTVFSKIDAVGPYVNIFFSKKELGKAIINPILHQEQNYGSSEIGKEKTVVLDLSSPNIAKPFSMGHLRSTVIGNAIANLAKKCGYRTVKINHIGDWGTQFGKLIVAYHRWGNEEAVAANPIGELFHLYVRFHQEAEKNPYLEDEGRAAFKKLENGDSEYLKLWESFRNESLRAFKSIYDLLSIEFDSFQGEAFYNDKMDEIVQMLKEQSLLELSDGAEVVRLDEQQIPPCLIKKSDGATLYATRDLAAALFRQREYKFDEALYIVGQEQTIHFQQVKGVLKKLGYVWAEQMEHIPFGLILQHGKKMSTRKGRVILLEDVLNEAIKLAKKNIVEKNPGIHNPDEVANAVGVGAVIFHDLKNDRMNNIEFSLRDMLTFEGETGPYVQYTNARAHSILRKYKGTDVCFEGLDDDESWDVLKLLNEFPRIIERSYKQYAPSILAKYLIHVSQAFNKYYGKIRILAEDEHLQSRVSIVKAVTIVLTEGLQLLGMKAPKEM</sequence>
<dbReference type="InterPro" id="IPR005148">
    <property type="entry name" value="Arg-tRNA-synth_N"/>
</dbReference>
<evidence type="ECO:0000313" key="12">
    <source>
        <dbReference type="EMBL" id="OOP66912.1"/>
    </source>
</evidence>
<keyword evidence="4 8" id="KW-0067">ATP-binding</keyword>
<comment type="catalytic activity">
    <reaction evidence="7 8">
        <text>tRNA(Arg) + L-arginine + ATP = L-arginyl-tRNA(Arg) + AMP + diphosphate</text>
        <dbReference type="Rhea" id="RHEA:20301"/>
        <dbReference type="Rhea" id="RHEA-COMP:9658"/>
        <dbReference type="Rhea" id="RHEA-COMP:9673"/>
        <dbReference type="ChEBI" id="CHEBI:30616"/>
        <dbReference type="ChEBI" id="CHEBI:32682"/>
        <dbReference type="ChEBI" id="CHEBI:33019"/>
        <dbReference type="ChEBI" id="CHEBI:78442"/>
        <dbReference type="ChEBI" id="CHEBI:78513"/>
        <dbReference type="ChEBI" id="CHEBI:456215"/>
        <dbReference type="EC" id="6.1.1.19"/>
    </reaction>
</comment>
<dbReference type="Pfam" id="PF00750">
    <property type="entry name" value="tRNA-synt_1d"/>
    <property type="match status" value="1"/>
</dbReference>
<keyword evidence="6 8" id="KW-0030">Aminoacyl-tRNA synthetase</keyword>
<dbReference type="AlphaFoldDB" id="A0A8E2I5X7"/>
<dbReference type="GO" id="GO:0005524">
    <property type="term" value="F:ATP binding"/>
    <property type="evidence" value="ECO:0007669"/>
    <property type="project" value="UniProtKB-UniRule"/>
</dbReference>
<gene>
    <name evidence="8" type="primary">argS</name>
    <name evidence="12" type="ORF">BWZ43_18455</name>
</gene>
<comment type="subcellular location">
    <subcellularLocation>
        <location evidence="8">Cytoplasm</location>
    </subcellularLocation>
</comment>
<evidence type="ECO:0000256" key="3">
    <source>
        <dbReference type="ARBA" id="ARBA00022741"/>
    </source>
</evidence>
<dbReference type="InterPro" id="IPR009080">
    <property type="entry name" value="tRNAsynth_Ia_anticodon-bd"/>
</dbReference>
<evidence type="ECO:0000256" key="7">
    <source>
        <dbReference type="ARBA" id="ARBA00049339"/>
    </source>
</evidence>
<dbReference type="InterPro" id="IPR035684">
    <property type="entry name" value="ArgRS_core"/>
</dbReference>
<evidence type="ECO:0000256" key="2">
    <source>
        <dbReference type="ARBA" id="ARBA00022598"/>
    </source>
</evidence>
<evidence type="ECO:0000259" key="11">
    <source>
        <dbReference type="SMART" id="SM01016"/>
    </source>
</evidence>
<comment type="similarity">
    <text evidence="1 8 9">Belongs to the class-I aminoacyl-tRNA synthetase family.</text>
</comment>
<dbReference type="Gene3D" id="1.10.730.10">
    <property type="entry name" value="Isoleucyl-tRNA Synthetase, Domain 1"/>
    <property type="match status" value="1"/>
</dbReference>
<keyword evidence="13" id="KW-1185">Reference proteome</keyword>
<keyword evidence="5 8" id="KW-0648">Protein biosynthesis</keyword>
<dbReference type="Proteomes" id="UP000189761">
    <property type="component" value="Unassembled WGS sequence"/>
</dbReference>
<keyword evidence="8" id="KW-0963">Cytoplasm</keyword>
<evidence type="ECO:0000256" key="6">
    <source>
        <dbReference type="ARBA" id="ARBA00023146"/>
    </source>
</evidence>
<dbReference type="Gene3D" id="3.40.50.620">
    <property type="entry name" value="HUPs"/>
    <property type="match status" value="1"/>
</dbReference>
<keyword evidence="2 8" id="KW-0436">Ligase</keyword>
<dbReference type="InterPro" id="IPR014729">
    <property type="entry name" value="Rossmann-like_a/b/a_fold"/>
</dbReference>
<dbReference type="EMBL" id="MTLA01000249">
    <property type="protein sequence ID" value="OOP66912.1"/>
    <property type="molecule type" value="Genomic_DNA"/>
</dbReference>
<dbReference type="SUPFAM" id="SSF55190">
    <property type="entry name" value="Arginyl-tRNA synthetase (ArgRS), N-terminal 'additional' domain"/>
    <property type="match status" value="1"/>
</dbReference>
<evidence type="ECO:0000313" key="13">
    <source>
        <dbReference type="Proteomes" id="UP000189761"/>
    </source>
</evidence>
<feature type="domain" description="DALR anticodon binding" evidence="10">
    <location>
        <begin position="450"/>
        <end position="561"/>
    </location>
</feature>
<dbReference type="CDD" id="cd00671">
    <property type="entry name" value="ArgRS_core"/>
    <property type="match status" value="1"/>
</dbReference>
<dbReference type="HAMAP" id="MF_00123">
    <property type="entry name" value="Arg_tRNA_synth"/>
    <property type="match status" value="1"/>
</dbReference>
<dbReference type="NCBIfam" id="TIGR00456">
    <property type="entry name" value="argS"/>
    <property type="match status" value="1"/>
</dbReference>
<dbReference type="GO" id="GO:0005737">
    <property type="term" value="C:cytoplasm"/>
    <property type="evidence" value="ECO:0007669"/>
    <property type="project" value="UniProtKB-SubCell"/>
</dbReference>
<comment type="subunit">
    <text evidence="8">Monomer.</text>
</comment>
<dbReference type="RefSeq" id="WP_078110896.1">
    <property type="nucleotide sequence ID" value="NZ_CP065424.1"/>
</dbReference>
<dbReference type="PANTHER" id="PTHR11956">
    <property type="entry name" value="ARGINYL-TRNA SYNTHETASE"/>
    <property type="match status" value="1"/>
</dbReference>
<dbReference type="Gene3D" id="3.30.1360.70">
    <property type="entry name" value="Arginyl tRNA synthetase N-terminal domain"/>
    <property type="match status" value="1"/>
</dbReference>
<proteinExistence type="inferred from homology"/>
<feature type="domain" description="Arginyl tRNA synthetase N-terminal" evidence="11">
    <location>
        <begin position="5"/>
        <end position="84"/>
    </location>
</feature>
<evidence type="ECO:0000256" key="5">
    <source>
        <dbReference type="ARBA" id="ARBA00022917"/>
    </source>
</evidence>
<name>A0A8E2I5X7_9BACI</name>
<keyword evidence="3 8" id="KW-0547">Nucleotide-binding</keyword>
<dbReference type="PANTHER" id="PTHR11956:SF5">
    <property type="entry name" value="ARGININE--TRNA LIGASE, CYTOPLASMIC"/>
    <property type="match status" value="1"/>
</dbReference>
<dbReference type="SMART" id="SM01016">
    <property type="entry name" value="Arg_tRNA_synt_N"/>
    <property type="match status" value="1"/>
</dbReference>
<dbReference type="SUPFAM" id="SSF47323">
    <property type="entry name" value="Anticodon-binding domain of a subclass of class I aminoacyl-tRNA synthetases"/>
    <property type="match status" value="1"/>
</dbReference>
<dbReference type="Pfam" id="PF03485">
    <property type="entry name" value="Arg_tRNA_synt_N"/>
    <property type="match status" value="1"/>
</dbReference>
<organism evidence="12 13">
    <name type="scientific">Heyndrickxia oleronia</name>
    <dbReference type="NCBI Taxonomy" id="38875"/>
    <lineage>
        <taxon>Bacteria</taxon>
        <taxon>Bacillati</taxon>
        <taxon>Bacillota</taxon>
        <taxon>Bacilli</taxon>
        <taxon>Bacillales</taxon>
        <taxon>Bacillaceae</taxon>
        <taxon>Heyndrickxia</taxon>
    </lineage>
</organism>
<dbReference type="SMART" id="SM00836">
    <property type="entry name" value="DALR_1"/>
    <property type="match status" value="1"/>
</dbReference>
<dbReference type="InterPro" id="IPR036695">
    <property type="entry name" value="Arg-tRNA-synth_N_sf"/>
</dbReference>
<dbReference type="InterPro" id="IPR008909">
    <property type="entry name" value="DALR_anticod-bd"/>
</dbReference>
<evidence type="ECO:0000256" key="4">
    <source>
        <dbReference type="ARBA" id="ARBA00022840"/>
    </source>
</evidence>
<dbReference type="PRINTS" id="PR01038">
    <property type="entry name" value="TRNASYNTHARG"/>
</dbReference>
<reference evidence="12 13" key="1">
    <citation type="submission" date="2017-01" db="EMBL/GenBank/DDBJ databases">
        <title>Draft genome sequence of Bacillus oleronius.</title>
        <authorList>
            <person name="Allam M."/>
        </authorList>
    </citation>
    <scope>NUCLEOTIDE SEQUENCE [LARGE SCALE GENOMIC DNA]</scope>
    <source>
        <strain evidence="12 13">DSM 9356</strain>
    </source>
</reference>
<dbReference type="GO" id="GO:0006420">
    <property type="term" value="P:arginyl-tRNA aminoacylation"/>
    <property type="evidence" value="ECO:0007669"/>
    <property type="project" value="UniProtKB-UniRule"/>
</dbReference>
<comment type="caution">
    <text evidence="12">The sequence shown here is derived from an EMBL/GenBank/DDBJ whole genome shotgun (WGS) entry which is preliminary data.</text>
</comment>
<dbReference type="FunFam" id="3.40.50.620:FF:000116">
    <property type="entry name" value="Arginine--tRNA ligase"/>
    <property type="match status" value="1"/>
</dbReference>
<feature type="short sequence motif" description="'HIGH' region" evidence="8">
    <location>
        <begin position="122"/>
        <end position="132"/>
    </location>
</feature>
<dbReference type="GO" id="GO:0004814">
    <property type="term" value="F:arginine-tRNA ligase activity"/>
    <property type="evidence" value="ECO:0007669"/>
    <property type="project" value="UniProtKB-UniRule"/>
</dbReference>
<evidence type="ECO:0000256" key="8">
    <source>
        <dbReference type="HAMAP-Rule" id="MF_00123"/>
    </source>
</evidence>